<sequence length="1081" mass="120921">MARGQNSKLSPSHFMRKLRPEFYSDSADRVSYLLDAKMLEYCLESITSRNEMHDFEIFCRKLCERMICPNLKPSTGPEGGGDSKADAETYPVAEVIAEHTYIGNIAAGQERWAFAFSAKKKWAEKVRNDVAGIVATQRGYQKIICVTAQFAPAKKRAQLEDELSKLYEVIVTILDRSWIVDKVIDHDHRDLAYHYLHVGQEVADRRRLGPSDYSRNQQLEDLEQALARPDEFKGMEMQRATEALVAAKLSRNLERPRTETDGRFERAIRLATRYGNHRQKFEAHYEKLWTAFWWFDDIALMNEGYDAFEQLVLDTDHAGNLELLCNLAQLLFNSVIHQHLTVEEAQLDERIRRLRERLTFMAAELERPNHALEARTSLLVLDVNRALLEGDQQLLSALWPQFSKLLGQARGLGEFSADRLINLIEAFGNVAANDPGYAALVDEMAAFVTERTGEAQGALVLLKRARHLDFKDNFEMIRLLGKAVRQLTKKEYSEALIEASQLLALAYRSAGLLWAARASCIFAVASIFIAADKDHDLPASVVPTLMILVWITVELRHLPDLLEAVRLVRGCANGLLLDDESQGRAQKRLGELDLILTCQLVNLNENSLRRITQLPGVLERLGLIHSRNALLYVLGHEAKLREEGTIPEQETPEQVAELFSRIASQPVGSNADYPMIFNEGASQYLVSRVQGMLVSIQHPCTETSTPLAEAILGIVEALFATALQLRAAAHTECFRVTVQEVGQHAAPGFSVNDEDMTASVAWPSGLAVSSHARTQEIQQTLIHLAATIFAATCHVPDLGAALDQLFENEAVLDRIAMIVTVGNSRQRLFNHSFSTITAWSDMANTEFALEPTRPVIKRVPLTVRSNETAEDDEDAQISPDALSDHRQLGVRSVIDVHLWDQAGWRGVAVADLAPNAPPALALMFTDAGAARKIFARWRERLGSADRNDEIYVAVVQGISREHPAHYRLLITSTPPETEEPFDRKKVHMMVSRMQTMEASSDANLMRFLAAYQRAGAYLLLPAVLKAGQPELLFEMAILKKKLVVRSAADIGRNDLEVMALGSQLYRERFGEPGSGDDERAG</sequence>
<evidence type="ECO:0000313" key="2">
    <source>
        <dbReference type="EMBL" id="KAB0557253.1"/>
    </source>
</evidence>
<feature type="coiled-coil region" evidence="1">
    <location>
        <begin position="337"/>
        <end position="364"/>
    </location>
</feature>
<comment type="caution">
    <text evidence="2">The sequence shown here is derived from an EMBL/GenBank/DDBJ whole genome shotgun (WGS) entry which is preliminary data.</text>
</comment>
<reference evidence="2" key="1">
    <citation type="submission" date="2019-09" db="EMBL/GenBank/DDBJ databases">
        <title>Draft genome sequences of 48 bacterial type strains from the CCUG.</title>
        <authorList>
            <person name="Tunovic T."/>
            <person name="Pineiro-Iglesias B."/>
            <person name="Unosson C."/>
            <person name="Inganas E."/>
            <person name="Ohlen M."/>
            <person name="Cardew S."/>
            <person name="Jensie-Markopoulos S."/>
            <person name="Salva-Serra F."/>
            <person name="Jaen-Luchoro D."/>
            <person name="Karlsson R."/>
            <person name="Svensson-Stadler L."/>
            <person name="Chun J."/>
            <person name="Moore E."/>
        </authorList>
    </citation>
    <scope>NUCLEOTIDE SEQUENCE</scope>
    <source>
        <strain evidence="2">CCUG 551</strain>
    </source>
</reference>
<proteinExistence type="predicted"/>
<accession>A0A643EG42</accession>
<name>A0A643EG42_PSEAI</name>
<gene>
    <name evidence="2" type="ORF">F7R07_23480</name>
</gene>
<evidence type="ECO:0000256" key="1">
    <source>
        <dbReference type="SAM" id="Coils"/>
    </source>
</evidence>
<dbReference type="AlphaFoldDB" id="A0A643EG42"/>
<keyword evidence="1" id="KW-0175">Coiled coil</keyword>
<protein>
    <submittedName>
        <fullName evidence="2">Tetratricopeptide repeat protein</fullName>
    </submittedName>
</protein>
<organism evidence="2">
    <name type="scientific">Pseudomonas aeruginosa</name>
    <dbReference type="NCBI Taxonomy" id="287"/>
    <lineage>
        <taxon>Bacteria</taxon>
        <taxon>Pseudomonadati</taxon>
        <taxon>Pseudomonadota</taxon>
        <taxon>Gammaproteobacteria</taxon>
        <taxon>Pseudomonadales</taxon>
        <taxon>Pseudomonadaceae</taxon>
        <taxon>Pseudomonas</taxon>
    </lineage>
</organism>
<dbReference type="EMBL" id="VZPH01000063">
    <property type="protein sequence ID" value="KAB0557253.1"/>
    <property type="molecule type" value="Genomic_DNA"/>
</dbReference>